<protein>
    <submittedName>
        <fullName evidence="1">DUF4403 family protein</fullName>
    </submittedName>
</protein>
<dbReference type="InterPro" id="IPR025515">
    <property type="entry name" value="DUF4403"/>
</dbReference>
<dbReference type="Proteomes" id="UP000285523">
    <property type="component" value="Unassembled WGS sequence"/>
</dbReference>
<dbReference type="OrthoDB" id="1299766at2"/>
<dbReference type="EMBL" id="QYYD01000011">
    <property type="protein sequence ID" value="RJF74364.1"/>
    <property type="molecule type" value="Genomic_DNA"/>
</dbReference>
<proteinExistence type="predicted"/>
<comment type="caution">
    <text evidence="1">The sequence shown here is derived from an EMBL/GenBank/DDBJ whole genome shotgun (WGS) entry which is preliminary data.</text>
</comment>
<dbReference type="AlphaFoldDB" id="A0A418VE42"/>
<reference evidence="1 2" key="1">
    <citation type="submission" date="2018-09" db="EMBL/GenBank/DDBJ databases">
        <title>Draft genome sequence of Rhodopseudomonas palustris 2.1.18.</title>
        <authorList>
            <person name="Robertson S.L."/>
            <person name="Meyer T.E."/>
            <person name="Kyndt J.A."/>
        </authorList>
    </citation>
    <scope>NUCLEOTIDE SEQUENCE [LARGE SCALE GENOMIC DNA]</scope>
    <source>
        <strain evidence="1 2">2.1.18</strain>
    </source>
</reference>
<evidence type="ECO:0000313" key="1">
    <source>
        <dbReference type="EMBL" id="RJF74364.1"/>
    </source>
</evidence>
<gene>
    <name evidence="1" type="ORF">D4Q52_12820</name>
</gene>
<dbReference type="Pfam" id="PF14356">
    <property type="entry name" value="DUF4403"/>
    <property type="match status" value="1"/>
</dbReference>
<evidence type="ECO:0000313" key="2">
    <source>
        <dbReference type="Proteomes" id="UP000285523"/>
    </source>
</evidence>
<name>A0A418VE42_RHOPL</name>
<sequence length="448" mass="48135">MMAVVLWSTAAAASDKPPLAPDAVAPFTTESRISAAVEFGLPALASKIEQSIPRRLATIDERVACVNRRVIGFRVQANCDVDGYVERSGRVSIYGRDGRVYGSVPIYGALEAQGANRFTSRIRGETEASATVEAEARPRLTKDWALALNFSDRFSWSEPPVMRVLGREISLTKYAEPRIRSQLAKIRSRANAAARSLDLKGKAAAAWRHAFDPIALSDTPPVWLQLTPQAVSFAGVSADSKVLRGSLELRGSAMTTVGQQPPAVEAAPLPPLGNEVSAPGELDVILPVRIGYDVLKQKLSDILAATPIAGLAVRDLDIYPSSGKLIIGLRLDKPSDEPATENWVYVSAGVVVAADGQSVALSDLAVITPNDQLALLITNLQDKARIDFGPAYQNLLKAANDKLNRPLQNGFRLEGHLASAKLEKLYLPADGVVVAMRATGRLRILYGM</sequence>
<organism evidence="1 2">
    <name type="scientific">Rhodopseudomonas palustris</name>
    <dbReference type="NCBI Taxonomy" id="1076"/>
    <lineage>
        <taxon>Bacteria</taxon>
        <taxon>Pseudomonadati</taxon>
        <taxon>Pseudomonadota</taxon>
        <taxon>Alphaproteobacteria</taxon>
        <taxon>Hyphomicrobiales</taxon>
        <taxon>Nitrobacteraceae</taxon>
        <taxon>Rhodopseudomonas</taxon>
    </lineage>
</organism>
<accession>A0A418VE42</accession>